<keyword evidence="2" id="KW-1185">Reference proteome</keyword>
<comment type="caution">
    <text evidence="1">The sequence shown here is derived from an EMBL/GenBank/DDBJ whole genome shotgun (WGS) entry which is preliminary data.</text>
</comment>
<dbReference type="PANTHER" id="PTHR36931">
    <property type="entry name" value="UPF0153 PROTEIN YEIW"/>
    <property type="match status" value="1"/>
</dbReference>
<evidence type="ECO:0000313" key="1">
    <source>
        <dbReference type="EMBL" id="PNY80674.1"/>
    </source>
</evidence>
<dbReference type="PANTHER" id="PTHR36931:SF1">
    <property type="entry name" value="UPF0153 PROTEIN YEIW"/>
    <property type="match status" value="1"/>
</dbReference>
<dbReference type="InterPro" id="IPR052572">
    <property type="entry name" value="UPF0153_domain"/>
</dbReference>
<dbReference type="Proteomes" id="UP000236379">
    <property type="component" value="Unassembled WGS sequence"/>
</dbReference>
<organism evidence="1 2">
    <name type="scientific">Deinococcus koreensis</name>
    <dbReference type="NCBI Taxonomy" id="2054903"/>
    <lineage>
        <taxon>Bacteria</taxon>
        <taxon>Thermotogati</taxon>
        <taxon>Deinococcota</taxon>
        <taxon>Deinococci</taxon>
        <taxon>Deinococcales</taxon>
        <taxon>Deinococcaceae</taxon>
        <taxon>Deinococcus</taxon>
    </lineage>
</organism>
<dbReference type="AlphaFoldDB" id="A0A2K3UVV8"/>
<sequence>MSHSDPFQAPPEYAPRSTLVRSCTACGACCAAPDIAALNKPLGVPCVHLDFGCLCRIYESRPGVCRNYRPDWVCGEVAPLPTLERRVERFLAIYGLESELPGDRAP</sequence>
<dbReference type="EMBL" id="PPPD01000001">
    <property type="protein sequence ID" value="PNY80674.1"/>
    <property type="molecule type" value="Genomic_DNA"/>
</dbReference>
<accession>A0A2K3UVV8</accession>
<protein>
    <submittedName>
        <fullName evidence="1">YkgJ family cysteine cluster protein</fullName>
    </submittedName>
</protein>
<name>A0A2K3UVV8_9DEIO</name>
<evidence type="ECO:0000313" key="2">
    <source>
        <dbReference type="Proteomes" id="UP000236379"/>
    </source>
</evidence>
<dbReference type="RefSeq" id="WP_103310674.1">
    <property type="nucleotide sequence ID" value="NZ_PPPD01000001.1"/>
</dbReference>
<proteinExistence type="predicted"/>
<reference evidence="1 2" key="1">
    <citation type="submission" date="2018-01" db="EMBL/GenBank/DDBJ databases">
        <title>Deinococcus koreensis sp. nov., a radiation-resistant bacterium isolated from river water.</title>
        <authorList>
            <person name="Choi A."/>
        </authorList>
    </citation>
    <scope>NUCLEOTIDE SEQUENCE [LARGE SCALE GENOMIC DNA]</scope>
    <source>
        <strain evidence="1 2">SJW1-2</strain>
    </source>
</reference>
<gene>
    <name evidence="1" type="ORF">CVO96_04230</name>
</gene>
<dbReference type="OrthoDB" id="71604at2"/>